<dbReference type="EMBL" id="JXTB01000122">
    <property type="protein sequence ID" value="PON61239.1"/>
    <property type="molecule type" value="Genomic_DNA"/>
</dbReference>
<feature type="compositionally biased region" description="Pro residues" evidence="2">
    <location>
        <begin position="12"/>
        <end position="22"/>
    </location>
</feature>
<dbReference type="PROSITE" id="PS00028">
    <property type="entry name" value="ZINC_FINGER_C2H2_1"/>
    <property type="match status" value="1"/>
</dbReference>
<gene>
    <name evidence="4" type="ORF">PanWU01x14_146160</name>
</gene>
<evidence type="ECO:0000256" key="1">
    <source>
        <dbReference type="PROSITE-ProRule" id="PRU00042"/>
    </source>
</evidence>
<evidence type="ECO:0000313" key="5">
    <source>
        <dbReference type="Proteomes" id="UP000237105"/>
    </source>
</evidence>
<dbReference type="SUPFAM" id="SSF57667">
    <property type="entry name" value="beta-beta-alpha zinc fingers"/>
    <property type="match status" value="1"/>
</dbReference>
<dbReference type="PROSITE" id="PS50157">
    <property type="entry name" value="ZINC_FINGER_C2H2_2"/>
    <property type="match status" value="1"/>
</dbReference>
<dbReference type="InterPro" id="IPR045320">
    <property type="entry name" value="JAGGED/SL1-like"/>
</dbReference>
<name>A0A2P5CJM1_PARAD</name>
<dbReference type="InterPro" id="IPR013087">
    <property type="entry name" value="Znf_C2H2_type"/>
</dbReference>
<dbReference type="OrthoDB" id="960395at2759"/>
<evidence type="ECO:0000256" key="2">
    <source>
        <dbReference type="SAM" id="MobiDB-lite"/>
    </source>
</evidence>
<reference evidence="5" key="1">
    <citation type="submission" date="2016-06" db="EMBL/GenBank/DDBJ databases">
        <title>Parallel loss of symbiosis genes in relatives of nitrogen-fixing non-legume Parasponia.</title>
        <authorList>
            <person name="Van Velzen R."/>
            <person name="Holmer R."/>
            <person name="Bu F."/>
            <person name="Rutten L."/>
            <person name="Van Zeijl A."/>
            <person name="Liu W."/>
            <person name="Santuari L."/>
            <person name="Cao Q."/>
            <person name="Sharma T."/>
            <person name="Shen D."/>
            <person name="Roswanjaya Y."/>
            <person name="Wardhani T."/>
            <person name="Kalhor M.S."/>
            <person name="Jansen J."/>
            <person name="Van den Hoogen J."/>
            <person name="Gungor B."/>
            <person name="Hartog M."/>
            <person name="Hontelez J."/>
            <person name="Verver J."/>
            <person name="Yang W.-C."/>
            <person name="Schijlen E."/>
            <person name="Repin R."/>
            <person name="Schilthuizen M."/>
            <person name="Schranz E."/>
            <person name="Heidstra R."/>
            <person name="Miyata K."/>
            <person name="Fedorova E."/>
            <person name="Kohlen W."/>
            <person name="Bisseling T."/>
            <person name="Smit S."/>
            <person name="Geurts R."/>
        </authorList>
    </citation>
    <scope>NUCLEOTIDE SEQUENCE [LARGE SCALE GENOMIC DNA]</scope>
    <source>
        <strain evidence="5">cv. WU1-14</strain>
    </source>
</reference>
<feature type="compositionally biased region" description="Polar residues" evidence="2">
    <location>
        <begin position="23"/>
        <end position="36"/>
    </location>
</feature>
<dbReference type="PANTHER" id="PTHR45730">
    <property type="entry name" value="ZINC FINGER PROTEIN JAGGED"/>
    <property type="match status" value="1"/>
</dbReference>
<accession>A0A2P5CJM1</accession>
<protein>
    <submittedName>
        <fullName evidence="4">Zinc finger, C2H</fullName>
    </submittedName>
</protein>
<proteinExistence type="predicted"/>
<dbReference type="PANTHER" id="PTHR45730:SF109">
    <property type="entry name" value="ZINC FINGER PROTEIN KNUCKLES"/>
    <property type="match status" value="1"/>
</dbReference>
<keyword evidence="1" id="KW-0862">Zinc</keyword>
<keyword evidence="1" id="KW-0863">Zinc-finger</keyword>
<keyword evidence="5" id="KW-1185">Reference proteome</keyword>
<comment type="caution">
    <text evidence="4">The sequence shown here is derived from an EMBL/GenBank/DDBJ whole genome shotgun (WGS) entry which is preliminary data.</text>
</comment>
<feature type="domain" description="C2H2-type" evidence="3">
    <location>
        <begin position="44"/>
        <end position="71"/>
    </location>
</feature>
<dbReference type="GO" id="GO:0008270">
    <property type="term" value="F:zinc ion binding"/>
    <property type="evidence" value="ECO:0007669"/>
    <property type="project" value="UniProtKB-KW"/>
</dbReference>
<dbReference type="AlphaFoldDB" id="A0A2P5CJM1"/>
<sequence length="189" mass="21048">MADPAIYDFLNQPPPPPPPPPSSTASRPTRKSQAQAAGSPHRLFPCLYCPRKFYTSQALGGHQNAHKRERAAARGRSYSAERFARIPLDPPVDQFHPGPPARTYWVDHGYYPNIASSGVQQFGSGSSPHAHTHPHPHHYVHQYQYHQDHHVHVPDHLGIQFHSGSTSESLSPPTDVAHDRVNLDLSLHL</sequence>
<dbReference type="Proteomes" id="UP000237105">
    <property type="component" value="Unassembled WGS sequence"/>
</dbReference>
<dbReference type="STRING" id="3476.A0A2P5CJM1"/>
<keyword evidence="1" id="KW-0479">Metal-binding</keyword>
<feature type="region of interest" description="Disordered" evidence="2">
    <location>
        <begin position="1"/>
        <end position="39"/>
    </location>
</feature>
<evidence type="ECO:0000259" key="3">
    <source>
        <dbReference type="PROSITE" id="PS50157"/>
    </source>
</evidence>
<organism evidence="4 5">
    <name type="scientific">Parasponia andersonii</name>
    <name type="common">Sponia andersonii</name>
    <dbReference type="NCBI Taxonomy" id="3476"/>
    <lineage>
        <taxon>Eukaryota</taxon>
        <taxon>Viridiplantae</taxon>
        <taxon>Streptophyta</taxon>
        <taxon>Embryophyta</taxon>
        <taxon>Tracheophyta</taxon>
        <taxon>Spermatophyta</taxon>
        <taxon>Magnoliopsida</taxon>
        <taxon>eudicotyledons</taxon>
        <taxon>Gunneridae</taxon>
        <taxon>Pentapetalae</taxon>
        <taxon>rosids</taxon>
        <taxon>fabids</taxon>
        <taxon>Rosales</taxon>
        <taxon>Cannabaceae</taxon>
        <taxon>Parasponia</taxon>
    </lineage>
</organism>
<dbReference type="GO" id="GO:0003700">
    <property type="term" value="F:DNA-binding transcription factor activity"/>
    <property type="evidence" value="ECO:0007669"/>
    <property type="project" value="InterPro"/>
</dbReference>
<dbReference type="InterPro" id="IPR036236">
    <property type="entry name" value="Znf_C2H2_sf"/>
</dbReference>
<evidence type="ECO:0000313" key="4">
    <source>
        <dbReference type="EMBL" id="PON61239.1"/>
    </source>
</evidence>